<dbReference type="GO" id="GO:0007417">
    <property type="term" value="P:central nervous system development"/>
    <property type="evidence" value="ECO:0007669"/>
    <property type="project" value="TreeGrafter"/>
</dbReference>
<dbReference type="AlphaFoldDB" id="A0A979FK57"/>
<evidence type="ECO:0000256" key="12">
    <source>
        <dbReference type="SAM" id="SignalP"/>
    </source>
</evidence>
<sequence length="1057" mass="115105">MLLRWQIMSLHLIYVGALSAHTSVATEAEEVTEVIDASWTIFPEESNISIQALSSESLSNHSSSDLSTDISFSPLNTSFPTINSSRTDTEKPSFSNDTLESLPNHINQPNVEAWKPNTATVNIPLSSLVEASPTNSSVSLPPPLPVHSSQSLSLPINQDFSSNSFSADQQGTSCMAVPKCELLQYNECLGASLPYTHTSLAFTRLHSQRAALAELEAWGRSLRLVPRCWGVVQPYLCSVFFPPCDNNTNTLYLPPKDMCEAVRAPCGVLIMCCGSSSSLREVKYNSSSGACVVPLVPTPRPEAWYPGVRGCGLPCQHPHFSREETAGYRSFLALMGGLCVACCAFTVLTYLVEWRCGGCRHYPSALLLYVCGCCLVAGVALLVQYHSGVRERVTCHADGTLRTHEPSTESNMSCVVVFVCLYYFGVAAAVWLLILAYSWHCFFTALVCGEQRVGGGGEKGAAYYHLVAWSLPLVLTITTLAMGQVSADNLHGVCFLSPSLGVRLPLLLVPLTLVLLTTCFFITKGMLRLCQLKLECNNILTSSDNTKVVESIVRLAVLLVTLAACGALTLYCHWHYYLHSGRWQQALRQYILCEAGLSSTFLGERSECSVSSSPSLSVFKMQVLAWTCTPLVVSSFCWTSNTAQVWRLFIARYSIESGFQYYASSRQQRKGRMRRHSLDSQLSFHVSDVEREAARHTIVRFAAAAAPAGGVGATNRASVHSFSSRTSRVSQSGRRGWLGRRLSGARESRRGSYTSEDSSFSSVLVTGVGFGADDTTLFSNMMRRLQLSSSAASSPCPPAAAPLAAHADVKEAALCSRATIGVQTSLEDQDLRFPRLASPRHAPLVDKATQVSPNFSSHRVTPTFKPYHRSPPRLFSRQASLPSSSEDINSKDDSPSGWKNVQNYVGYNGHENNVKDDLKYGGYLHGALPGPSLARRLPAGAVGGKDGGDMGRQKRKKRRNASRSHGAVGRRGAVAETSFVNSTDLLLAKSREERRNAGKRRDSASGLTDLFPHCSAERPNFNMKPCGVTRISDKTTSRGLDAETVSTVLDLEDFSDS</sequence>
<evidence type="ECO:0000259" key="14">
    <source>
        <dbReference type="PROSITE" id="PS50261"/>
    </source>
</evidence>
<dbReference type="SUPFAM" id="SSF63501">
    <property type="entry name" value="Frizzled cysteine-rich domain"/>
    <property type="match status" value="1"/>
</dbReference>
<feature type="region of interest" description="Disordered" evidence="10">
    <location>
        <begin position="854"/>
        <end position="899"/>
    </location>
</feature>
<feature type="transmembrane region" description="Helical" evidence="11">
    <location>
        <begin position="555"/>
        <end position="577"/>
    </location>
</feature>
<feature type="compositionally biased region" description="Basic residues" evidence="10">
    <location>
        <begin position="953"/>
        <end position="962"/>
    </location>
</feature>
<evidence type="ECO:0000256" key="4">
    <source>
        <dbReference type="ARBA" id="ARBA00022692"/>
    </source>
</evidence>
<keyword evidence="8" id="KW-0675">Receptor</keyword>
<dbReference type="OMA" id="KEAWCER"/>
<keyword evidence="6 11" id="KW-0472">Membrane</keyword>
<feature type="region of interest" description="Disordered" evidence="10">
    <location>
        <begin position="81"/>
        <end position="102"/>
    </location>
</feature>
<keyword evidence="15" id="KW-1185">Reference proteome</keyword>
<feature type="domain" description="FZ" evidence="13">
    <location>
        <begin position="175"/>
        <end position="294"/>
    </location>
</feature>
<evidence type="ECO:0000313" key="15">
    <source>
        <dbReference type="Proteomes" id="UP000694843"/>
    </source>
</evidence>
<dbReference type="CTD" id="6608"/>
<dbReference type="SMART" id="SM01330">
    <property type="entry name" value="Frizzled"/>
    <property type="match status" value="1"/>
</dbReference>
<dbReference type="RefSeq" id="XP_047736644.1">
    <property type="nucleotide sequence ID" value="XM_047880688.1"/>
</dbReference>
<evidence type="ECO:0000256" key="11">
    <source>
        <dbReference type="SAM" id="Phobius"/>
    </source>
</evidence>
<feature type="transmembrane region" description="Helical" evidence="11">
    <location>
        <begin position="364"/>
        <end position="383"/>
    </location>
</feature>
<dbReference type="Proteomes" id="UP000694843">
    <property type="component" value="Unplaced"/>
</dbReference>
<feature type="compositionally biased region" description="Polar residues" evidence="10">
    <location>
        <begin position="877"/>
        <end position="887"/>
    </location>
</feature>
<keyword evidence="12" id="KW-0732">Signal</keyword>
<evidence type="ECO:0000256" key="5">
    <source>
        <dbReference type="ARBA" id="ARBA00022989"/>
    </source>
</evidence>
<comment type="subcellular location">
    <subcellularLocation>
        <location evidence="1">Membrane</location>
        <topology evidence="1">Multi-pass membrane protein</topology>
    </subcellularLocation>
</comment>
<dbReference type="GO" id="GO:0007389">
    <property type="term" value="P:pattern specification process"/>
    <property type="evidence" value="ECO:0007669"/>
    <property type="project" value="TreeGrafter"/>
</dbReference>
<feature type="transmembrane region" description="Helical" evidence="11">
    <location>
        <begin position="502"/>
        <end position="523"/>
    </location>
</feature>
<dbReference type="GO" id="GO:0071679">
    <property type="term" value="P:commissural neuron axon guidance"/>
    <property type="evidence" value="ECO:0007669"/>
    <property type="project" value="TreeGrafter"/>
</dbReference>
<evidence type="ECO:0000256" key="2">
    <source>
        <dbReference type="ARBA" id="ARBA00008077"/>
    </source>
</evidence>
<dbReference type="Pfam" id="PF01392">
    <property type="entry name" value="Fz"/>
    <property type="match status" value="1"/>
</dbReference>
<evidence type="ECO:0000313" key="16">
    <source>
        <dbReference type="RefSeq" id="XP_047736644.1"/>
    </source>
</evidence>
<dbReference type="OrthoDB" id="10064659at2759"/>
<dbReference type="InterPro" id="IPR020067">
    <property type="entry name" value="Frizzled_dom"/>
</dbReference>
<feature type="chain" id="PRO_5037630748" evidence="12">
    <location>
        <begin position="29"/>
        <end position="1057"/>
    </location>
</feature>
<feature type="transmembrane region" description="Helical" evidence="11">
    <location>
        <begin position="331"/>
        <end position="352"/>
    </location>
</feature>
<dbReference type="InterPro" id="IPR000539">
    <property type="entry name" value="Frizzled/Smoothened_7TM"/>
</dbReference>
<evidence type="ECO:0000256" key="1">
    <source>
        <dbReference type="ARBA" id="ARBA00004141"/>
    </source>
</evidence>
<dbReference type="GO" id="GO:0007224">
    <property type="term" value="P:smoothened signaling pathway"/>
    <property type="evidence" value="ECO:0007669"/>
    <property type="project" value="TreeGrafter"/>
</dbReference>
<evidence type="ECO:0000256" key="8">
    <source>
        <dbReference type="ARBA" id="ARBA00023170"/>
    </source>
</evidence>
<dbReference type="Pfam" id="PF01534">
    <property type="entry name" value="Frizzled"/>
    <property type="match status" value="1"/>
</dbReference>
<comment type="similarity">
    <text evidence="2">Belongs to the G-protein coupled receptor Fz/Smo family.</text>
</comment>
<name>A0A979FK57_HYAAZ</name>
<gene>
    <name evidence="16" type="primary">LOC108670048</name>
</gene>
<dbReference type="InterPro" id="IPR036790">
    <property type="entry name" value="Frizzled_dom_sf"/>
</dbReference>
<dbReference type="GO" id="GO:0030425">
    <property type="term" value="C:dendrite"/>
    <property type="evidence" value="ECO:0007669"/>
    <property type="project" value="TreeGrafter"/>
</dbReference>
<protein>
    <submittedName>
        <fullName evidence="16">Uncharacterized protein LOC108670048</fullName>
    </submittedName>
</protein>
<dbReference type="PANTHER" id="PTHR11309">
    <property type="entry name" value="FRIZZLED"/>
    <property type="match status" value="1"/>
</dbReference>
<dbReference type="PROSITE" id="PS50038">
    <property type="entry name" value="FZ"/>
    <property type="match status" value="1"/>
</dbReference>
<feature type="disulfide bond" evidence="9">
    <location>
        <begin position="228"/>
        <end position="266"/>
    </location>
</feature>
<evidence type="ECO:0000256" key="7">
    <source>
        <dbReference type="ARBA" id="ARBA00023157"/>
    </source>
</evidence>
<feature type="transmembrane region" description="Helical" evidence="11">
    <location>
        <begin position="461"/>
        <end position="482"/>
    </location>
</feature>
<comment type="caution">
    <text evidence="9">Lacks conserved residue(s) required for the propagation of feature annotation.</text>
</comment>
<evidence type="ECO:0000256" key="9">
    <source>
        <dbReference type="PROSITE-ProRule" id="PRU00090"/>
    </source>
</evidence>
<dbReference type="GO" id="GO:0005929">
    <property type="term" value="C:cilium"/>
    <property type="evidence" value="ECO:0007669"/>
    <property type="project" value="TreeGrafter"/>
</dbReference>
<dbReference type="GO" id="GO:0005886">
    <property type="term" value="C:plasma membrane"/>
    <property type="evidence" value="ECO:0007669"/>
    <property type="project" value="TreeGrafter"/>
</dbReference>
<dbReference type="PANTHER" id="PTHR11309:SF35">
    <property type="entry name" value="PROTEIN SMOOTHENED"/>
    <property type="match status" value="1"/>
</dbReference>
<feature type="region of interest" description="Disordered" evidence="10">
    <location>
        <begin position="990"/>
        <end position="1011"/>
    </location>
</feature>
<keyword evidence="4 11" id="KW-0812">Transmembrane</keyword>
<dbReference type="GeneID" id="108670048"/>
<organism evidence="15 16">
    <name type="scientific">Hyalella azteca</name>
    <name type="common">Amphipod</name>
    <dbReference type="NCBI Taxonomy" id="294128"/>
    <lineage>
        <taxon>Eukaryota</taxon>
        <taxon>Metazoa</taxon>
        <taxon>Ecdysozoa</taxon>
        <taxon>Arthropoda</taxon>
        <taxon>Crustacea</taxon>
        <taxon>Multicrustacea</taxon>
        <taxon>Malacostraca</taxon>
        <taxon>Eumalacostraca</taxon>
        <taxon>Peracarida</taxon>
        <taxon>Amphipoda</taxon>
        <taxon>Senticaudata</taxon>
        <taxon>Talitrida</taxon>
        <taxon>Talitroidea</taxon>
        <taxon>Hyalellidae</taxon>
        <taxon>Hyalella</taxon>
    </lineage>
</organism>
<dbReference type="InterPro" id="IPR015526">
    <property type="entry name" value="Frizzled/SFRP"/>
</dbReference>
<dbReference type="KEGG" id="hazt:108670048"/>
<evidence type="ECO:0000256" key="6">
    <source>
        <dbReference type="ARBA" id="ARBA00023136"/>
    </source>
</evidence>
<dbReference type="SMART" id="SM00063">
    <property type="entry name" value="FRI"/>
    <property type="match status" value="1"/>
</dbReference>
<dbReference type="Gene3D" id="1.10.2000.10">
    <property type="entry name" value="Frizzled cysteine-rich domain"/>
    <property type="match status" value="1"/>
</dbReference>
<feature type="compositionally biased region" description="Basic and acidic residues" evidence="10">
    <location>
        <begin position="990"/>
        <end position="1003"/>
    </location>
</feature>
<keyword evidence="7 9" id="KW-1015">Disulfide bond</keyword>
<dbReference type="GO" id="GO:0005113">
    <property type="term" value="F:patched binding"/>
    <property type="evidence" value="ECO:0007669"/>
    <property type="project" value="TreeGrafter"/>
</dbReference>
<feature type="signal peptide" evidence="12">
    <location>
        <begin position="1"/>
        <end position="28"/>
    </location>
</feature>
<dbReference type="PROSITE" id="PS50261">
    <property type="entry name" value="G_PROTEIN_RECEP_F2_4"/>
    <property type="match status" value="1"/>
</dbReference>
<feature type="transmembrane region" description="Helical" evidence="11">
    <location>
        <begin position="421"/>
        <end position="449"/>
    </location>
</feature>
<dbReference type="PRINTS" id="PR00489">
    <property type="entry name" value="FRIZZLED"/>
</dbReference>
<dbReference type="Gene3D" id="1.20.1070.10">
    <property type="entry name" value="Rhodopsin 7-helix transmembrane proteins"/>
    <property type="match status" value="1"/>
</dbReference>
<accession>A0A979FK57</accession>
<keyword evidence="3" id="KW-0217">Developmental protein</keyword>
<proteinExistence type="inferred from homology"/>
<reference evidence="16" key="1">
    <citation type="submission" date="2025-08" db="UniProtKB">
        <authorList>
            <consortium name="RefSeq"/>
        </authorList>
    </citation>
    <scope>IDENTIFICATION</scope>
    <source>
        <tissue evidence="16">Whole organism</tissue>
    </source>
</reference>
<keyword evidence="5 11" id="KW-1133">Transmembrane helix</keyword>
<evidence type="ECO:0000256" key="10">
    <source>
        <dbReference type="SAM" id="MobiDB-lite"/>
    </source>
</evidence>
<dbReference type="InterPro" id="IPR017981">
    <property type="entry name" value="GPCR_2-like_7TM"/>
</dbReference>
<feature type="region of interest" description="Disordered" evidence="10">
    <location>
        <begin position="929"/>
        <end position="972"/>
    </location>
</feature>
<evidence type="ECO:0000256" key="3">
    <source>
        <dbReference type="ARBA" id="ARBA00022473"/>
    </source>
</evidence>
<evidence type="ECO:0000259" key="13">
    <source>
        <dbReference type="PROSITE" id="PS50038"/>
    </source>
</evidence>
<feature type="domain" description="G-protein coupled receptors family 2 profile 2" evidence="14">
    <location>
        <begin position="328"/>
        <end position="562"/>
    </location>
</feature>
<dbReference type="GO" id="GO:0004888">
    <property type="term" value="F:transmembrane signaling receptor activity"/>
    <property type="evidence" value="ECO:0007669"/>
    <property type="project" value="InterPro"/>
</dbReference>